<protein>
    <recommendedName>
        <fullName evidence="4">Phage abortive infection protein</fullName>
    </recommendedName>
</protein>
<keyword evidence="1" id="KW-0812">Transmembrane</keyword>
<dbReference type="EMBL" id="JBHSNG010000006">
    <property type="protein sequence ID" value="MFC5580971.1"/>
    <property type="molecule type" value="Genomic_DNA"/>
</dbReference>
<keyword evidence="1" id="KW-1133">Transmembrane helix</keyword>
<keyword evidence="3" id="KW-1185">Reference proteome</keyword>
<feature type="transmembrane region" description="Helical" evidence="1">
    <location>
        <begin position="44"/>
        <end position="64"/>
    </location>
</feature>
<evidence type="ECO:0000256" key="1">
    <source>
        <dbReference type="SAM" id="Phobius"/>
    </source>
</evidence>
<evidence type="ECO:0000313" key="3">
    <source>
        <dbReference type="Proteomes" id="UP001596111"/>
    </source>
</evidence>
<reference evidence="3" key="1">
    <citation type="journal article" date="2019" name="Int. J. Syst. Evol. Microbiol.">
        <title>The Global Catalogue of Microorganisms (GCM) 10K type strain sequencing project: providing services to taxonomists for standard genome sequencing and annotation.</title>
        <authorList>
            <consortium name="The Broad Institute Genomics Platform"/>
            <consortium name="The Broad Institute Genome Sequencing Center for Infectious Disease"/>
            <person name="Wu L."/>
            <person name="Ma J."/>
        </authorList>
    </citation>
    <scope>NUCLEOTIDE SEQUENCE [LARGE SCALE GENOMIC DNA]</scope>
    <source>
        <strain evidence="3">CGMCC 1.13587</strain>
    </source>
</reference>
<name>A0ABW0SX97_9GAMM</name>
<feature type="transmembrane region" description="Helical" evidence="1">
    <location>
        <begin position="12"/>
        <end position="32"/>
    </location>
</feature>
<dbReference type="Proteomes" id="UP001596111">
    <property type="component" value="Unassembled WGS sequence"/>
</dbReference>
<organism evidence="2 3">
    <name type="scientific">Rhodanobacter terrae</name>
    <dbReference type="NCBI Taxonomy" id="418647"/>
    <lineage>
        <taxon>Bacteria</taxon>
        <taxon>Pseudomonadati</taxon>
        <taxon>Pseudomonadota</taxon>
        <taxon>Gammaproteobacteria</taxon>
        <taxon>Lysobacterales</taxon>
        <taxon>Rhodanobacteraceae</taxon>
        <taxon>Rhodanobacter</taxon>
    </lineage>
</organism>
<evidence type="ECO:0008006" key="4">
    <source>
        <dbReference type="Google" id="ProtNLM"/>
    </source>
</evidence>
<accession>A0ABW0SX97</accession>
<gene>
    <name evidence="2" type="ORF">ACFPPB_07580</name>
</gene>
<dbReference type="RefSeq" id="WP_377325964.1">
    <property type="nucleotide sequence ID" value="NZ_JBHSNG010000006.1"/>
</dbReference>
<evidence type="ECO:0000313" key="2">
    <source>
        <dbReference type="EMBL" id="MFC5580971.1"/>
    </source>
</evidence>
<sequence>MRKNYRFQILDYVPPIVAFLAAVAAIIGSPKWSPDASGFSKITPFGWVVLAIGFLALITSMLVTSRNKREQATRKKTKERIAAIGIRQLLREFQHTIHPIANDSIWCRQCDAPESPLDLLDPNRRKILASLDLNSASPYGDGSFEEIRWFSMLERAAREGVDEITTTLQIYASYLSPEIMDVTTKLLYSDFLRFRLMHIREIVVANTHRDANRPVPFFCVADDEMHNQDYEEFWHLLAQAMNLCGAEATLQGEPRFTWR</sequence>
<proteinExistence type="predicted"/>
<comment type="caution">
    <text evidence="2">The sequence shown here is derived from an EMBL/GenBank/DDBJ whole genome shotgun (WGS) entry which is preliminary data.</text>
</comment>
<keyword evidence="1" id="KW-0472">Membrane</keyword>